<dbReference type="InterPro" id="IPR043502">
    <property type="entry name" value="DNA/RNA_pol_sf"/>
</dbReference>
<organism evidence="2 3">
    <name type="scientific">Tetrapyrgos nigripes</name>
    <dbReference type="NCBI Taxonomy" id="182062"/>
    <lineage>
        <taxon>Eukaryota</taxon>
        <taxon>Fungi</taxon>
        <taxon>Dikarya</taxon>
        <taxon>Basidiomycota</taxon>
        <taxon>Agaricomycotina</taxon>
        <taxon>Agaricomycetes</taxon>
        <taxon>Agaricomycetidae</taxon>
        <taxon>Agaricales</taxon>
        <taxon>Marasmiineae</taxon>
        <taxon>Marasmiaceae</taxon>
        <taxon>Tetrapyrgos</taxon>
    </lineage>
</organism>
<name>A0A8H5FER7_9AGAR</name>
<dbReference type="Proteomes" id="UP000559256">
    <property type="component" value="Unassembled WGS sequence"/>
</dbReference>
<dbReference type="PROSITE" id="PS50878">
    <property type="entry name" value="RT_POL"/>
    <property type="match status" value="1"/>
</dbReference>
<dbReference type="Pfam" id="PF00078">
    <property type="entry name" value="RVT_1"/>
    <property type="match status" value="1"/>
</dbReference>
<dbReference type="AlphaFoldDB" id="A0A8H5FER7"/>
<evidence type="ECO:0000259" key="1">
    <source>
        <dbReference type="PROSITE" id="PS50878"/>
    </source>
</evidence>
<evidence type="ECO:0000313" key="2">
    <source>
        <dbReference type="EMBL" id="KAF5333882.1"/>
    </source>
</evidence>
<feature type="domain" description="Reverse transcriptase" evidence="1">
    <location>
        <begin position="8"/>
        <end position="256"/>
    </location>
</feature>
<keyword evidence="3" id="KW-1185">Reference proteome</keyword>
<sequence>MTKAFNDIAKYGVAERTHFLDGWMCPLYKKNDKCNIANYRPITLLNTDYKIFTKVLATKLGKVAPDLLHHNQAGFVPRRQISDQTKLIRMVMASAEQSAQNGLIVSLDQEKAYDKVDHEYLWKTLEKFEFPAEFITAVQHLYKPAKTSVMVNGVKSDTYNVIRGVRQGDPLSCLIFDLAIEPLAAMLRNSTLQGFKILGVTERLIANLFADDTTVFLAATDDFQDLQLILNDWCAASTAKFNVNKTAIIPIGTAEY</sequence>
<evidence type="ECO:0000313" key="3">
    <source>
        <dbReference type="Proteomes" id="UP000559256"/>
    </source>
</evidence>
<dbReference type="PANTHER" id="PTHR31635:SF196">
    <property type="entry name" value="REVERSE TRANSCRIPTASE DOMAIN-CONTAINING PROTEIN-RELATED"/>
    <property type="match status" value="1"/>
</dbReference>
<dbReference type="InterPro" id="IPR000477">
    <property type="entry name" value="RT_dom"/>
</dbReference>
<accession>A0A8H5FER7</accession>
<dbReference type="EMBL" id="JAACJM010000281">
    <property type="protein sequence ID" value="KAF5333882.1"/>
    <property type="molecule type" value="Genomic_DNA"/>
</dbReference>
<gene>
    <name evidence="2" type="ORF">D9758_017400</name>
</gene>
<dbReference type="CDD" id="cd01650">
    <property type="entry name" value="RT_nLTR_like"/>
    <property type="match status" value="1"/>
</dbReference>
<dbReference type="PANTHER" id="PTHR31635">
    <property type="entry name" value="REVERSE TRANSCRIPTASE DOMAIN-CONTAINING PROTEIN-RELATED"/>
    <property type="match status" value="1"/>
</dbReference>
<comment type="caution">
    <text evidence="2">The sequence shown here is derived from an EMBL/GenBank/DDBJ whole genome shotgun (WGS) entry which is preliminary data.</text>
</comment>
<protein>
    <recommendedName>
        <fullName evidence="1">Reverse transcriptase domain-containing protein</fullName>
    </recommendedName>
</protein>
<dbReference type="SUPFAM" id="SSF56672">
    <property type="entry name" value="DNA/RNA polymerases"/>
    <property type="match status" value="1"/>
</dbReference>
<proteinExistence type="predicted"/>
<reference evidence="2 3" key="1">
    <citation type="journal article" date="2020" name="ISME J.">
        <title>Uncovering the hidden diversity of litter-decomposition mechanisms in mushroom-forming fungi.</title>
        <authorList>
            <person name="Floudas D."/>
            <person name="Bentzer J."/>
            <person name="Ahren D."/>
            <person name="Johansson T."/>
            <person name="Persson P."/>
            <person name="Tunlid A."/>
        </authorList>
    </citation>
    <scope>NUCLEOTIDE SEQUENCE [LARGE SCALE GENOMIC DNA]</scope>
    <source>
        <strain evidence="2 3">CBS 291.85</strain>
    </source>
</reference>
<dbReference type="OrthoDB" id="2205812at2759"/>